<accession>A0AA40BF86</accession>
<dbReference type="Gene3D" id="3.40.50.720">
    <property type="entry name" value="NAD(P)-binding Rossmann-like Domain"/>
    <property type="match status" value="1"/>
</dbReference>
<name>A0AA40BF86_9PEZI</name>
<dbReference type="GO" id="GO:0016616">
    <property type="term" value="F:oxidoreductase activity, acting on the CH-OH group of donors, NAD or NADP as acceptor"/>
    <property type="evidence" value="ECO:0007669"/>
    <property type="project" value="TreeGrafter"/>
</dbReference>
<evidence type="ECO:0000256" key="1">
    <source>
        <dbReference type="ARBA" id="ARBA00006484"/>
    </source>
</evidence>
<dbReference type="InterPro" id="IPR002347">
    <property type="entry name" value="SDR_fam"/>
</dbReference>
<gene>
    <name evidence="2" type="ORF">B0T26DRAFT_866475</name>
</gene>
<dbReference type="PRINTS" id="PR00081">
    <property type="entry name" value="GDHRDH"/>
</dbReference>
<dbReference type="CDD" id="cd05233">
    <property type="entry name" value="SDR_c"/>
    <property type="match status" value="1"/>
</dbReference>
<keyword evidence="3" id="KW-1185">Reference proteome</keyword>
<proteinExistence type="inferred from homology"/>
<comment type="caution">
    <text evidence="2">The sequence shown here is derived from an EMBL/GenBank/DDBJ whole genome shotgun (WGS) entry which is preliminary data.</text>
</comment>
<dbReference type="GO" id="GO:0006633">
    <property type="term" value="P:fatty acid biosynthetic process"/>
    <property type="evidence" value="ECO:0007669"/>
    <property type="project" value="TreeGrafter"/>
</dbReference>
<reference evidence="2" key="1">
    <citation type="submission" date="2023-06" db="EMBL/GenBank/DDBJ databases">
        <title>Genome-scale phylogeny and comparative genomics of the fungal order Sordariales.</title>
        <authorList>
            <consortium name="Lawrence Berkeley National Laboratory"/>
            <person name="Hensen N."/>
            <person name="Bonometti L."/>
            <person name="Westerberg I."/>
            <person name="Brannstrom I.O."/>
            <person name="Guillou S."/>
            <person name="Cros-Aarteil S."/>
            <person name="Calhoun S."/>
            <person name="Haridas S."/>
            <person name="Kuo A."/>
            <person name="Mondo S."/>
            <person name="Pangilinan J."/>
            <person name="Riley R."/>
            <person name="LaButti K."/>
            <person name="Andreopoulos B."/>
            <person name="Lipzen A."/>
            <person name="Chen C."/>
            <person name="Yanf M."/>
            <person name="Daum C."/>
            <person name="Ng V."/>
            <person name="Clum A."/>
            <person name="Steindorff A."/>
            <person name="Ohm R."/>
            <person name="Martin F."/>
            <person name="Silar P."/>
            <person name="Natvig D."/>
            <person name="Lalanne C."/>
            <person name="Gautier V."/>
            <person name="Ament-velasquez S.L."/>
            <person name="Kruys A."/>
            <person name="Hutchinson M.I."/>
            <person name="Powell A.J."/>
            <person name="Barry K."/>
            <person name="Miller A.N."/>
            <person name="Grigoriev I.V."/>
            <person name="Debuchy R."/>
            <person name="Gladieux P."/>
            <person name="Thoren M.H."/>
            <person name="Johannesson H."/>
        </authorList>
    </citation>
    <scope>NUCLEOTIDE SEQUENCE</scope>
    <source>
        <strain evidence="2">SMH2392-1A</strain>
    </source>
</reference>
<dbReference type="PANTHER" id="PTHR42760:SF76">
    <property type="entry name" value="CHAIN OXIDOREDUCTASE_DEHYDROGENASE, PUTATIVE-RELATED"/>
    <property type="match status" value="1"/>
</dbReference>
<organism evidence="2 3">
    <name type="scientific">Lasiosphaeria miniovina</name>
    <dbReference type="NCBI Taxonomy" id="1954250"/>
    <lineage>
        <taxon>Eukaryota</taxon>
        <taxon>Fungi</taxon>
        <taxon>Dikarya</taxon>
        <taxon>Ascomycota</taxon>
        <taxon>Pezizomycotina</taxon>
        <taxon>Sordariomycetes</taxon>
        <taxon>Sordariomycetidae</taxon>
        <taxon>Sordariales</taxon>
        <taxon>Lasiosphaeriaceae</taxon>
        <taxon>Lasiosphaeria</taxon>
    </lineage>
</organism>
<dbReference type="GO" id="GO:0048038">
    <property type="term" value="F:quinone binding"/>
    <property type="evidence" value="ECO:0007669"/>
    <property type="project" value="TreeGrafter"/>
</dbReference>
<protein>
    <submittedName>
        <fullName evidence="2">Uncharacterized protein</fullName>
    </submittedName>
</protein>
<dbReference type="RefSeq" id="XP_060302012.1">
    <property type="nucleotide sequence ID" value="XM_060447821.1"/>
</dbReference>
<evidence type="ECO:0000313" key="3">
    <source>
        <dbReference type="Proteomes" id="UP001172101"/>
    </source>
</evidence>
<evidence type="ECO:0000313" key="2">
    <source>
        <dbReference type="EMBL" id="KAK0733135.1"/>
    </source>
</evidence>
<dbReference type="SUPFAM" id="SSF51735">
    <property type="entry name" value="NAD(P)-binding Rossmann-fold domains"/>
    <property type="match status" value="1"/>
</dbReference>
<dbReference type="Proteomes" id="UP001172101">
    <property type="component" value="Unassembled WGS sequence"/>
</dbReference>
<dbReference type="EMBL" id="JAUIRO010000001">
    <property type="protein sequence ID" value="KAK0733135.1"/>
    <property type="molecule type" value="Genomic_DNA"/>
</dbReference>
<dbReference type="Pfam" id="PF13561">
    <property type="entry name" value="adh_short_C2"/>
    <property type="match status" value="1"/>
</dbReference>
<comment type="similarity">
    <text evidence="1">Belongs to the short-chain dehydrogenases/reductases (SDR) family.</text>
</comment>
<dbReference type="GeneID" id="85331091"/>
<sequence>MFESVTPAQLSSGDPANVRAPLMLVQAVLPHIPRGGRIINISSLATRTVNIGPGIPPMPLYVASKLAVEGLTQNWAVEFGQSRGITSNAVSVGFVEADLIAAMPAEQKEQIKAGNIGGEGARWVTGSTVSANGGATVI</sequence>
<dbReference type="AlphaFoldDB" id="A0AA40BF86"/>
<dbReference type="InterPro" id="IPR036291">
    <property type="entry name" value="NAD(P)-bd_dom_sf"/>
</dbReference>
<dbReference type="PANTHER" id="PTHR42760">
    <property type="entry name" value="SHORT-CHAIN DEHYDROGENASES/REDUCTASES FAMILY MEMBER"/>
    <property type="match status" value="1"/>
</dbReference>